<keyword evidence="4" id="KW-0449">Lipoprotein</keyword>
<dbReference type="GO" id="GO:0043165">
    <property type="term" value="P:Gram-negative-bacterium-type cell outer membrane assembly"/>
    <property type="evidence" value="ECO:0007669"/>
    <property type="project" value="UniProtKB-UniRule"/>
</dbReference>
<keyword evidence="1 4" id="KW-0732">Signal</keyword>
<evidence type="ECO:0000256" key="3">
    <source>
        <dbReference type="ARBA" id="ARBA00023237"/>
    </source>
</evidence>
<protein>
    <recommendedName>
        <fullName evidence="4">Outer membrane protein assembly factor BamB</fullName>
    </recommendedName>
</protein>
<comment type="similarity">
    <text evidence="4">Belongs to the BamB family.</text>
</comment>
<dbReference type="PANTHER" id="PTHR34512:SF30">
    <property type="entry name" value="OUTER MEMBRANE PROTEIN ASSEMBLY FACTOR BAMB"/>
    <property type="match status" value="1"/>
</dbReference>
<keyword evidence="8" id="KW-1185">Reference proteome</keyword>
<keyword evidence="4" id="KW-0564">Palmitate</keyword>
<evidence type="ECO:0000256" key="5">
    <source>
        <dbReference type="SAM" id="SignalP"/>
    </source>
</evidence>
<dbReference type="RefSeq" id="WP_120355609.1">
    <property type="nucleotide sequence ID" value="NZ_RAQO01000008.1"/>
</dbReference>
<gene>
    <name evidence="4 7" type="primary">bamB</name>
    <name evidence="7" type="ORF">DBZ36_14125</name>
</gene>
<dbReference type="NCBIfam" id="TIGR03300">
    <property type="entry name" value="assembly_YfgL"/>
    <property type="match status" value="1"/>
</dbReference>
<dbReference type="PROSITE" id="PS51257">
    <property type="entry name" value="PROKAR_LIPOPROTEIN"/>
    <property type="match status" value="1"/>
</dbReference>
<dbReference type="InterPro" id="IPR002372">
    <property type="entry name" value="PQQ_rpt_dom"/>
</dbReference>
<dbReference type="Proteomes" id="UP000286482">
    <property type="component" value="Unassembled WGS sequence"/>
</dbReference>
<dbReference type="InterPro" id="IPR018391">
    <property type="entry name" value="PQQ_b-propeller_rpt"/>
</dbReference>
<sequence>MVKIRTGLLSASLLLGLSACSLFNSEEDVVVMDPVPQTTNEFEAKVVWQKQVGKGVEDYYSQLRPELAYDSVFAAARFGQVHGYGLDGTLLWKQDLSKVESNQRFSGNTNNARLSGGLTAAYQSVFVGSENADVFSLSAETGEIQWQARVDGEVLARPAVDDSNVVISTSNGFLIALDAFDGSERWKVEIDQPSLTLRSKAAPVVSNGLVVLGRSDGKLAFYLLENGRQVFESRLANPKGSTEIDRIVDLDSQPIVEGPLVYAVAYNGSLVNIDLRDGQEQWRRAYSAFRDLSISGDDLFVVDAADVLYSVAANNGIERWSQQQFGYRGLTPAAVDYQYVVVGDSEGYLYWIDRDSGVIVSQKQIDDAGLYTAPVVGSENMYVQTRSGKLIAFERQ</sequence>
<dbReference type="SUPFAM" id="SSF50998">
    <property type="entry name" value="Quinoprotein alcohol dehydrogenase-like"/>
    <property type="match status" value="1"/>
</dbReference>
<proteinExistence type="inferred from homology"/>
<comment type="subunit">
    <text evidence="4">Part of the Bam complex.</text>
</comment>
<dbReference type="InterPro" id="IPR017687">
    <property type="entry name" value="BamB"/>
</dbReference>
<feature type="signal peptide" evidence="5">
    <location>
        <begin position="1"/>
        <end position="24"/>
    </location>
</feature>
<organism evidence="7 8">
    <name type="scientific">Alginatibacterium sediminis</name>
    <dbReference type="NCBI Taxonomy" id="2164068"/>
    <lineage>
        <taxon>Bacteria</taxon>
        <taxon>Pseudomonadati</taxon>
        <taxon>Pseudomonadota</taxon>
        <taxon>Gammaproteobacteria</taxon>
        <taxon>Alteromonadales</taxon>
        <taxon>Alteromonadaceae</taxon>
        <taxon>Alginatibacterium</taxon>
    </lineage>
</organism>
<feature type="domain" description="Pyrrolo-quinoline quinone repeat" evidence="6">
    <location>
        <begin position="79"/>
        <end position="322"/>
    </location>
</feature>
<evidence type="ECO:0000313" key="8">
    <source>
        <dbReference type="Proteomes" id="UP000286482"/>
    </source>
</evidence>
<keyword evidence="3 4" id="KW-0998">Cell outer membrane</keyword>
<dbReference type="GO" id="GO:0009279">
    <property type="term" value="C:cell outer membrane"/>
    <property type="evidence" value="ECO:0007669"/>
    <property type="project" value="UniProtKB-SubCell"/>
</dbReference>
<accession>A0A420E807</accession>
<evidence type="ECO:0000256" key="1">
    <source>
        <dbReference type="ARBA" id="ARBA00022729"/>
    </source>
</evidence>
<dbReference type="InterPro" id="IPR015943">
    <property type="entry name" value="WD40/YVTN_repeat-like_dom_sf"/>
</dbReference>
<evidence type="ECO:0000256" key="4">
    <source>
        <dbReference type="HAMAP-Rule" id="MF_00923"/>
    </source>
</evidence>
<keyword evidence="2 4" id="KW-0472">Membrane</keyword>
<dbReference type="PANTHER" id="PTHR34512">
    <property type="entry name" value="CELL SURFACE PROTEIN"/>
    <property type="match status" value="1"/>
</dbReference>
<comment type="caution">
    <text evidence="7">The sequence shown here is derived from an EMBL/GenBank/DDBJ whole genome shotgun (WGS) entry which is preliminary data.</text>
</comment>
<dbReference type="HAMAP" id="MF_00923">
    <property type="entry name" value="OM_assembly_BamB"/>
    <property type="match status" value="1"/>
</dbReference>
<dbReference type="SMART" id="SM00564">
    <property type="entry name" value="PQQ"/>
    <property type="match status" value="7"/>
</dbReference>
<evidence type="ECO:0000259" key="6">
    <source>
        <dbReference type="Pfam" id="PF13360"/>
    </source>
</evidence>
<dbReference type="EMBL" id="RAQO01000008">
    <property type="protein sequence ID" value="RKF15523.1"/>
    <property type="molecule type" value="Genomic_DNA"/>
</dbReference>
<evidence type="ECO:0000313" key="7">
    <source>
        <dbReference type="EMBL" id="RKF15523.1"/>
    </source>
</evidence>
<dbReference type="NCBIfam" id="NF008351">
    <property type="entry name" value="PRK11138.1"/>
    <property type="match status" value="1"/>
</dbReference>
<comment type="subcellular location">
    <subcellularLocation>
        <location evidence="4">Cell outer membrane</location>
        <topology evidence="4">Lipid-anchor</topology>
    </subcellularLocation>
</comment>
<dbReference type="InterPro" id="IPR011047">
    <property type="entry name" value="Quinoprotein_ADH-like_sf"/>
</dbReference>
<comment type="function">
    <text evidence="4">Part of the outer membrane protein assembly complex, which is involved in assembly and insertion of beta-barrel proteins into the outer membrane.</text>
</comment>
<reference evidence="7 8" key="1">
    <citation type="submission" date="2018-09" db="EMBL/GenBank/DDBJ databases">
        <authorList>
            <person name="Wang Z."/>
        </authorList>
    </citation>
    <scope>NUCLEOTIDE SEQUENCE [LARGE SCALE GENOMIC DNA]</scope>
    <source>
        <strain evidence="7 8">ALS 81</strain>
    </source>
</reference>
<feature type="chain" id="PRO_5019592500" description="Outer membrane protein assembly factor BamB" evidence="5">
    <location>
        <begin position="25"/>
        <end position="396"/>
    </location>
</feature>
<evidence type="ECO:0000256" key="2">
    <source>
        <dbReference type="ARBA" id="ARBA00023136"/>
    </source>
</evidence>
<name>A0A420E807_9ALTE</name>
<dbReference type="Pfam" id="PF13360">
    <property type="entry name" value="PQQ_2"/>
    <property type="match status" value="1"/>
</dbReference>
<dbReference type="Gene3D" id="2.130.10.10">
    <property type="entry name" value="YVTN repeat-like/Quinoprotein amine dehydrogenase"/>
    <property type="match status" value="1"/>
</dbReference>
<dbReference type="OrthoDB" id="5173551at2"/>
<dbReference type="AlphaFoldDB" id="A0A420E807"/>
<dbReference type="GO" id="GO:0051205">
    <property type="term" value="P:protein insertion into membrane"/>
    <property type="evidence" value="ECO:0007669"/>
    <property type="project" value="UniProtKB-UniRule"/>
</dbReference>